<comment type="subcellular location">
    <subcellularLocation>
        <location evidence="1">Membrane</location>
        <topology evidence="1">Multi-pass membrane protein</topology>
    </subcellularLocation>
</comment>
<feature type="transmembrane region" description="Helical" evidence="6">
    <location>
        <begin position="70"/>
        <end position="92"/>
    </location>
</feature>
<dbReference type="PANTHER" id="PTHR31566">
    <property type="entry name" value="CYTOCHROME C BIOGENESIS PROTEIN CCS1, CHLOROPLASTIC"/>
    <property type="match status" value="1"/>
</dbReference>
<dbReference type="Pfam" id="PF05140">
    <property type="entry name" value="ResB"/>
    <property type="match status" value="1"/>
</dbReference>
<keyword evidence="10" id="KW-1185">Reference proteome</keyword>
<dbReference type="AlphaFoldDB" id="A0AAW5SPT9"/>
<dbReference type="InterPro" id="IPR023494">
    <property type="entry name" value="Cyt_c_bgen_Ccs1/CcsB/ResB"/>
</dbReference>
<evidence type="ECO:0000313" key="11">
    <source>
        <dbReference type="Proteomes" id="UP001207528"/>
    </source>
</evidence>
<evidence type="ECO:0000256" key="1">
    <source>
        <dbReference type="ARBA" id="ARBA00004141"/>
    </source>
</evidence>
<organism evidence="9 11">
    <name type="scientific">Mycolicibacterium novocastrense</name>
    <name type="common">Mycobacterium novocastrense</name>
    <dbReference type="NCBI Taxonomy" id="59813"/>
    <lineage>
        <taxon>Bacteria</taxon>
        <taxon>Bacillati</taxon>
        <taxon>Actinomycetota</taxon>
        <taxon>Actinomycetes</taxon>
        <taxon>Mycobacteriales</taxon>
        <taxon>Mycobacteriaceae</taxon>
        <taxon>Mycolicibacterium</taxon>
    </lineage>
</organism>
<evidence type="ECO:0000256" key="4">
    <source>
        <dbReference type="ARBA" id="ARBA00022989"/>
    </source>
</evidence>
<evidence type="ECO:0000313" key="8">
    <source>
        <dbReference type="EMBL" id="GAT07937.1"/>
    </source>
</evidence>
<keyword evidence="5 6" id="KW-0472">Membrane</keyword>
<dbReference type="GO" id="GO:0016020">
    <property type="term" value="C:membrane"/>
    <property type="evidence" value="ECO:0007669"/>
    <property type="project" value="UniProtKB-SubCell"/>
</dbReference>
<evidence type="ECO:0000256" key="5">
    <source>
        <dbReference type="ARBA" id="ARBA00023136"/>
    </source>
</evidence>
<feature type="transmembrane region" description="Helical" evidence="6">
    <location>
        <begin position="168"/>
        <end position="187"/>
    </location>
</feature>
<dbReference type="PANTHER" id="PTHR31566:SF0">
    <property type="entry name" value="CYTOCHROME C BIOGENESIS PROTEIN CCS1, CHLOROPLASTIC"/>
    <property type="match status" value="1"/>
</dbReference>
<sequence length="530" mass="57902">MTRIVAYARNTWRALTSMGTALTLLFLLALAAIPGALWPQRDVNPSTVARYIADNPRIGPWLDRLQVFDVFSSVWFTSIYVLLFISLIGCLIPRLIEHARSLRAAPVRSPRNLARLPKHRVVRASGDPQAVADAVVAKLRGWRKISHPSGEGLEISAEKGYLREAGNLVFHFSLIGLLVAVAAGKLFGYEGNVIVIAGEGSGFCSASPAAFDVFRPGSTVDGTGLYPICLRVNNFDAEFLPTGQAVSFAADIAYQAGDDLINNTWKSYQLKVNEPLRVSGNRVYLLGHGYAPTFTVTFPDGQTRTQTLQWQPADLQTLLSSGAMRFDPPAGSFPDPDERRTNQIAIEGLLAPTEQLDGRLLSSAFPAPNNPAVAVDIYKGDTGLDSGRPQSIFALDKRMIEQGRLKRMARVNLRLGEQTRLADGTVVRFDAVTDFVSLQVSYDPAQIWVLVFAATMMAGLLVSLTVRRRRVWVKIRKDDDTGDVTVEMGGLARTDNAGWGDEFDRLVTRLISEASGHADARSSTTANQRG</sequence>
<feature type="transmembrane region" description="Helical" evidence="6">
    <location>
        <begin position="447"/>
        <end position="466"/>
    </location>
</feature>
<dbReference type="InterPro" id="IPR007816">
    <property type="entry name" value="ResB-like_domain"/>
</dbReference>
<reference evidence="9" key="3">
    <citation type="journal article" date="2022" name="BMC Genomics">
        <title>Comparative genome analysis of mycobacteria focusing on tRNA and non-coding RNA.</title>
        <authorList>
            <person name="Behra P.R.K."/>
            <person name="Pettersson B.M.F."/>
            <person name="Ramesh M."/>
            <person name="Das S."/>
            <person name="Dasgupta S."/>
            <person name="Kirsebom L.A."/>
        </authorList>
    </citation>
    <scope>NUCLEOTIDE SEQUENCE</scope>
    <source>
        <strain evidence="9">DSM 44203</strain>
    </source>
</reference>
<dbReference type="Proteomes" id="UP000069773">
    <property type="component" value="Unassembled WGS sequence"/>
</dbReference>
<keyword evidence="4 6" id="KW-1133">Transmembrane helix</keyword>
<name>A0AAW5SPT9_MYCNV</name>
<dbReference type="GO" id="GO:0017004">
    <property type="term" value="P:cytochrome complex assembly"/>
    <property type="evidence" value="ECO:0007669"/>
    <property type="project" value="UniProtKB-KW"/>
</dbReference>
<reference evidence="9" key="2">
    <citation type="submission" date="2020-07" db="EMBL/GenBank/DDBJ databases">
        <authorList>
            <person name="Pettersson B.M.F."/>
            <person name="Behra P.R.K."/>
            <person name="Ramesh M."/>
            <person name="Das S."/>
            <person name="Dasgupta S."/>
            <person name="Kirsebom L.A."/>
        </authorList>
    </citation>
    <scope>NUCLEOTIDE SEQUENCE</scope>
    <source>
        <strain evidence="9">DSM 44203</strain>
    </source>
</reference>
<evidence type="ECO:0000256" key="6">
    <source>
        <dbReference type="SAM" id="Phobius"/>
    </source>
</evidence>
<keyword evidence="3" id="KW-0201">Cytochrome c-type biogenesis</keyword>
<evidence type="ECO:0000259" key="7">
    <source>
        <dbReference type="Pfam" id="PF05140"/>
    </source>
</evidence>
<evidence type="ECO:0000256" key="3">
    <source>
        <dbReference type="ARBA" id="ARBA00022748"/>
    </source>
</evidence>
<proteinExistence type="predicted"/>
<feature type="domain" description="ResB-like" evidence="7">
    <location>
        <begin position="18"/>
        <end position="504"/>
    </location>
</feature>
<protein>
    <submittedName>
        <fullName evidence="9">Cytochrome c biogenesis protein ResB</fullName>
    </submittedName>
    <submittedName>
        <fullName evidence="8">Transmembrane protein</fullName>
    </submittedName>
</protein>
<evidence type="ECO:0000313" key="9">
    <source>
        <dbReference type="EMBL" id="MCV7025637.1"/>
    </source>
</evidence>
<keyword evidence="2 6" id="KW-0812">Transmembrane</keyword>
<accession>A0AAW5SPT9</accession>
<evidence type="ECO:0000256" key="2">
    <source>
        <dbReference type="ARBA" id="ARBA00022692"/>
    </source>
</evidence>
<dbReference type="RefSeq" id="WP_067387728.1">
    <property type="nucleotide sequence ID" value="NZ_BCTA01000018.1"/>
</dbReference>
<dbReference type="EMBL" id="BCTA01000018">
    <property type="protein sequence ID" value="GAT07937.1"/>
    <property type="molecule type" value="Genomic_DNA"/>
</dbReference>
<reference evidence="8 10" key="1">
    <citation type="journal article" date="2016" name="Genome Announc.">
        <title>Draft Genome Sequences of Five Rapidly Growing Mycobacterium Species, M. thermoresistibile, M. fortuitum subsp. acetamidolyticum, M. canariasense, M. brisbanense, and M. novocastrense.</title>
        <authorList>
            <person name="Katahira K."/>
            <person name="Ogura Y."/>
            <person name="Gotoh Y."/>
            <person name="Hayashi T."/>
        </authorList>
    </citation>
    <scope>NUCLEOTIDE SEQUENCE [LARGE SCALE GENOMIC DNA]</scope>
    <source>
        <strain evidence="8 10">JCM18114</strain>
    </source>
</reference>
<comment type="caution">
    <text evidence="9">The sequence shown here is derived from an EMBL/GenBank/DDBJ whole genome shotgun (WGS) entry which is preliminary data.</text>
</comment>
<evidence type="ECO:0000313" key="10">
    <source>
        <dbReference type="Proteomes" id="UP000069773"/>
    </source>
</evidence>
<dbReference type="Proteomes" id="UP001207528">
    <property type="component" value="Unassembled WGS sequence"/>
</dbReference>
<dbReference type="EMBL" id="JACKTI010000050">
    <property type="protein sequence ID" value="MCV7025637.1"/>
    <property type="molecule type" value="Genomic_DNA"/>
</dbReference>
<gene>
    <name evidence="9" type="ORF">H7I77_20170</name>
    <name evidence="8" type="ORF">RMCN_1070</name>
</gene>